<proteinExistence type="predicted"/>
<evidence type="ECO:0000256" key="2">
    <source>
        <dbReference type="ARBA" id="ARBA00022679"/>
    </source>
</evidence>
<dbReference type="GO" id="GO:0016757">
    <property type="term" value="F:glycosyltransferase activity"/>
    <property type="evidence" value="ECO:0007669"/>
    <property type="project" value="UniProtKB-KW"/>
</dbReference>
<gene>
    <name evidence="5" type="ORF">SAMN05421642_11795</name>
</gene>
<dbReference type="Pfam" id="PF13692">
    <property type="entry name" value="Glyco_trans_1_4"/>
    <property type="match status" value="1"/>
</dbReference>
<dbReference type="InterPro" id="IPR028098">
    <property type="entry name" value="Glyco_trans_4-like_N"/>
</dbReference>
<reference evidence="6" key="1">
    <citation type="submission" date="2017-06" db="EMBL/GenBank/DDBJ databases">
        <authorList>
            <person name="Varghese N."/>
            <person name="Submissions S."/>
        </authorList>
    </citation>
    <scope>NUCLEOTIDE SEQUENCE [LARGE SCALE GENOMIC DNA]</scope>
    <source>
        <strain evidence="6">JCM 23211</strain>
    </source>
</reference>
<dbReference type="SUPFAM" id="SSF53756">
    <property type="entry name" value="UDP-Glycosyltransferase/glycogen phosphorylase"/>
    <property type="match status" value="1"/>
</dbReference>
<dbReference type="GO" id="GO:1903509">
    <property type="term" value="P:liposaccharide metabolic process"/>
    <property type="evidence" value="ECO:0007669"/>
    <property type="project" value="UniProtKB-ARBA"/>
</dbReference>
<name>A0A239MDT3_9NOCA</name>
<protein>
    <submittedName>
        <fullName evidence="5">Glycosyltransferase involved in cell wall bisynthesis</fullName>
    </submittedName>
</protein>
<dbReference type="OrthoDB" id="4316343at2"/>
<evidence type="ECO:0000313" key="5">
    <source>
        <dbReference type="EMBL" id="SNT40791.1"/>
    </source>
</evidence>
<keyword evidence="6" id="KW-1185">Reference proteome</keyword>
<keyword evidence="3" id="KW-0472">Membrane</keyword>
<evidence type="ECO:0000256" key="3">
    <source>
        <dbReference type="SAM" id="Phobius"/>
    </source>
</evidence>
<dbReference type="AlphaFoldDB" id="A0A239MDT3"/>
<feature type="transmembrane region" description="Helical" evidence="3">
    <location>
        <begin position="51"/>
        <end position="70"/>
    </location>
</feature>
<keyword evidence="3" id="KW-0812">Transmembrane</keyword>
<accession>A0A239MDT3</accession>
<keyword evidence="2 5" id="KW-0808">Transferase</keyword>
<dbReference type="GO" id="GO:1901137">
    <property type="term" value="P:carbohydrate derivative biosynthetic process"/>
    <property type="evidence" value="ECO:0007669"/>
    <property type="project" value="UniProtKB-ARBA"/>
</dbReference>
<feature type="domain" description="Glycosyltransferase subfamily 4-like N-terminal" evidence="4">
    <location>
        <begin position="16"/>
        <end position="153"/>
    </location>
</feature>
<evidence type="ECO:0000259" key="4">
    <source>
        <dbReference type="Pfam" id="PF13439"/>
    </source>
</evidence>
<evidence type="ECO:0000313" key="6">
    <source>
        <dbReference type="Proteomes" id="UP000198327"/>
    </source>
</evidence>
<keyword evidence="3" id="KW-1133">Transmembrane helix</keyword>
<dbReference type="Proteomes" id="UP000198327">
    <property type="component" value="Unassembled WGS sequence"/>
</dbReference>
<dbReference type="Gene3D" id="3.40.50.2000">
    <property type="entry name" value="Glycogen Phosphorylase B"/>
    <property type="match status" value="2"/>
</dbReference>
<keyword evidence="1" id="KW-0328">Glycosyltransferase</keyword>
<sequence length="355" mass="37836">MRILHIVTLISDDGAYGGPARVASNQADALRERGHDVTVIGGGESFRAFQVIPFAGFAGLAAPGMLWWLLRRARGFDVVHVHVARDLVTLPAFAVCRVLGVRVVAQTHGMIDPSSKLLSRPLDLLLTRPLLRRAAAVLYLTPRERVDLVAVAGESLALSRLTNGVPSSSCEGPGDRLEVLFLARLHPRKRADLFVAMAEVLLAEHDSVTFSLVGPDEGGSFVRDCGPRVRWEGAISPSSSAARMAEASVYVLPSEDEPYPMSVLEAMAVGLPVVVTDSCGLAGDVSRLGCGVVVRAGDLEELVSAVRGLLEDPVGRSAMSARGRSAAREEFGIESVASKLEGVYRRRGVPGSKRT</sequence>
<dbReference type="InterPro" id="IPR050194">
    <property type="entry name" value="Glycosyltransferase_grp1"/>
</dbReference>
<dbReference type="EMBL" id="FZOW01000017">
    <property type="protein sequence ID" value="SNT40791.1"/>
    <property type="molecule type" value="Genomic_DNA"/>
</dbReference>
<organism evidence="5 6">
    <name type="scientific">Rhodococcoides kyotonense</name>
    <dbReference type="NCBI Taxonomy" id="398843"/>
    <lineage>
        <taxon>Bacteria</taxon>
        <taxon>Bacillati</taxon>
        <taxon>Actinomycetota</taxon>
        <taxon>Actinomycetes</taxon>
        <taxon>Mycobacteriales</taxon>
        <taxon>Nocardiaceae</taxon>
        <taxon>Rhodococcoides</taxon>
    </lineage>
</organism>
<dbReference type="PANTHER" id="PTHR45947">
    <property type="entry name" value="SULFOQUINOVOSYL TRANSFERASE SQD2"/>
    <property type="match status" value="1"/>
</dbReference>
<dbReference type="RefSeq" id="WP_089250897.1">
    <property type="nucleotide sequence ID" value="NZ_FZOW01000017.1"/>
</dbReference>
<dbReference type="PANTHER" id="PTHR45947:SF3">
    <property type="entry name" value="SULFOQUINOVOSYL TRANSFERASE SQD2"/>
    <property type="match status" value="1"/>
</dbReference>
<evidence type="ECO:0000256" key="1">
    <source>
        <dbReference type="ARBA" id="ARBA00022676"/>
    </source>
</evidence>
<dbReference type="Pfam" id="PF13439">
    <property type="entry name" value="Glyco_transf_4"/>
    <property type="match status" value="1"/>
</dbReference>